<dbReference type="EMBL" id="JADOXO010000105">
    <property type="protein sequence ID" value="KAF9813455.1"/>
    <property type="molecule type" value="Genomic_DNA"/>
</dbReference>
<dbReference type="GO" id="GO:0035658">
    <property type="term" value="C:Mon1-Ccz1 complex"/>
    <property type="evidence" value="ECO:0007669"/>
    <property type="project" value="InterPro"/>
</dbReference>
<dbReference type="Pfam" id="PF19031">
    <property type="entry name" value="Intu_longin_1"/>
    <property type="match status" value="1"/>
</dbReference>
<dbReference type="PANTHER" id="PTHR13056">
    <property type="entry name" value="VACUOLAR FUSION PROTEIN CCZ1 HOMOLOG-RELATED"/>
    <property type="match status" value="1"/>
</dbReference>
<dbReference type="InterPro" id="IPR043987">
    <property type="entry name" value="CCZ1/INTU/HSP4_longin_1"/>
</dbReference>
<feature type="domain" description="CCZ1/INTU/HSP4 first Longin" evidence="3">
    <location>
        <begin position="27"/>
        <end position="160"/>
    </location>
</feature>
<comment type="similarity">
    <text evidence="1">Belongs to the CCZ1 family.</text>
</comment>
<evidence type="ECO:0000313" key="5">
    <source>
        <dbReference type="Proteomes" id="UP000639403"/>
    </source>
</evidence>
<dbReference type="Proteomes" id="UP000639403">
    <property type="component" value="Unassembled WGS sequence"/>
</dbReference>
<evidence type="ECO:0000256" key="2">
    <source>
        <dbReference type="SAM" id="MobiDB-lite"/>
    </source>
</evidence>
<dbReference type="AlphaFoldDB" id="A0A8H7P1Y8"/>
<comment type="caution">
    <text evidence="4">The sequence shown here is derived from an EMBL/GenBank/DDBJ whole genome shotgun (WGS) entry which is preliminary data.</text>
</comment>
<name>A0A8H7P1Y8_9APHY</name>
<proteinExistence type="inferred from homology"/>
<feature type="compositionally biased region" description="Polar residues" evidence="2">
    <location>
        <begin position="423"/>
        <end position="434"/>
    </location>
</feature>
<organism evidence="4 5">
    <name type="scientific">Rhodonia placenta</name>
    <dbReference type="NCBI Taxonomy" id="104341"/>
    <lineage>
        <taxon>Eukaryota</taxon>
        <taxon>Fungi</taxon>
        <taxon>Dikarya</taxon>
        <taxon>Basidiomycota</taxon>
        <taxon>Agaricomycotina</taxon>
        <taxon>Agaricomycetes</taxon>
        <taxon>Polyporales</taxon>
        <taxon>Adustoporiaceae</taxon>
        <taxon>Rhodonia</taxon>
    </lineage>
</organism>
<feature type="compositionally biased region" description="Polar residues" evidence="2">
    <location>
        <begin position="282"/>
        <end position="304"/>
    </location>
</feature>
<protein>
    <recommendedName>
        <fullName evidence="3">CCZ1/INTU/HSP4 first Longin domain-containing protein</fullName>
    </recommendedName>
</protein>
<evidence type="ECO:0000313" key="4">
    <source>
        <dbReference type="EMBL" id="KAF9813455.1"/>
    </source>
</evidence>
<dbReference type="PANTHER" id="PTHR13056:SF0">
    <property type="entry name" value="VACUOLAR FUSION PROTEIN CCZ1 HOMOLOG-RELATED"/>
    <property type="match status" value="1"/>
</dbReference>
<feature type="region of interest" description="Disordered" evidence="2">
    <location>
        <begin position="358"/>
        <end position="386"/>
    </location>
</feature>
<feature type="region of interest" description="Disordered" evidence="2">
    <location>
        <begin position="282"/>
        <end position="314"/>
    </location>
</feature>
<reference evidence="4" key="2">
    <citation type="journal article" name="Front. Microbiol.">
        <title>Degradative Capacity of Two Strains of Rhodonia placenta: From Phenotype to Genotype.</title>
        <authorList>
            <person name="Kolle M."/>
            <person name="Horta M.A.C."/>
            <person name="Nowrousian M."/>
            <person name="Ohm R.A."/>
            <person name="Benz J.P."/>
            <person name="Pilgard A."/>
        </authorList>
    </citation>
    <scope>NUCLEOTIDE SEQUENCE</scope>
    <source>
        <strain evidence="4">FPRL280</strain>
    </source>
</reference>
<accession>A0A8H7P1Y8</accession>
<sequence length="638" mass="70496">MSRIPPCLLYLTIYNPTLSLAPDAYTGDEDAEEQAQILFYTARERAVSRDRMLRQVGLAKALVNFSEAFDPDQACENVHSQTRRMVMISPEPDFWIHACIEVAKTPRSAAPKGKSKKGKAKKTDNVTPQDVVEYHDASVHDVLLRAHLLQGYEEFKLTHGSFANILFTLGQQALELQLERFFTVWAWKWDIEEDTDFASYLGVHLHPLSRQLSSILDTFTTSELGDACAFVLAPPYVIPSTKFSASRYPTSLVRYILSRIPPIPCSETTALPVLTDATATSSTIRASNSGPQSPISSPPYNEGSSVIPEVPSGSVSTLMPNMSMDIRNLRWNWWTFGKESPKPAAASAASSSAVGSLTTSVGEDASPKAPGSRKAEQAGEKSSLIDVDAESLREAISTEYLRTPSIRSHSPLTPSEPFPHSTPEISESATQSEHTIPSLLADQPEAVLPSLLSTTIYLGDPANSTVIEKKRVWHLTVRAYSVVLIAMAYGAFPCRRSLMARDKKRRYDHVLSCLSTDMRPRRTLDTSLPTATKILQPKDRHIIGKNGFLLFSSPDCVMKSAHLYNAQQFNGDIVEVFSRGQNPQHWHVAKRGLAQGGEDDMSDAEAYMEISRKESTLTDVDNELAAIVRRCYASIRES</sequence>
<gene>
    <name evidence="4" type="ORF">IEO21_05614</name>
</gene>
<evidence type="ECO:0000259" key="3">
    <source>
        <dbReference type="Pfam" id="PF19031"/>
    </source>
</evidence>
<dbReference type="InterPro" id="IPR013176">
    <property type="entry name" value="Ccz1"/>
</dbReference>
<dbReference type="GO" id="GO:0016192">
    <property type="term" value="P:vesicle-mediated transport"/>
    <property type="evidence" value="ECO:0007669"/>
    <property type="project" value="InterPro"/>
</dbReference>
<reference evidence="4" key="1">
    <citation type="submission" date="2020-11" db="EMBL/GenBank/DDBJ databases">
        <authorList>
            <person name="Koelle M."/>
            <person name="Horta M.A.C."/>
            <person name="Nowrousian M."/>
            <person name="Ohm R.A."/>
            <person name="Benz P."/>
            <person name="Pilgard A."/>
        </authorList>
    </citation>
    <scope>NUCLEOTIDE SEQUENCE</scope>
    <source>
        <strain evidence="4">FPRL280</strain>
    </source>
</reference>
<evidence type="ECO:0000256" key="1">
    <source>
        <dbReference type="ARBA" id="ARBA00005352"/>
    </source>
</evidence>
<feature type="region of interest" description="Disordered" evidence="2">
    <location>
        <begin position="403"/>
        <end position="434"/>
    </location>
</feature>